<feature type="transmembrane region" description="Helical" evidence="9">
    <location>
        <begin position="51"/>
        <end position="69"/>
    </location>
</feature>
<reference evidence="12 13" key="1">
    <citation type="submission" date="2019-05" db="EMBL/GenBank/DDBJ databases">
        <title>Nakamurella sp. N5BH11, whole genome shotgun sequence.</title>
        <authorList>
            <person name="Tuo L."/>
        </authorList>
    </citation>
    <scope>NUCLEOTIDE SEQUENCE [LARGE SCALE GENOMIC DNA]</scope>
    <source>
        <strain evidence="12 13">N5BH11</strain>
    </source>
</reference>
<dbReference type="InterPro" id="IPR050482">
    <property type="entry name" value="Sensor_HK_TwoCompSys"/>
</dbReference>
<comment type="catalytic activity">
    <reaction evidence="1">
        <text>ATP + protein L-histidine = ADP + protein N-phospho-L-histidine.</text>
        <dbReference type="EC" id="2.7.13.3"/>
    </reaction>
</comment>
<feature type="domain" description="Histidine kinase/HSP90-like ATPase" evidence="10">
    <location>
        <begin position="305"/>
        <end position="386"/>
    </location>
</feature>
<dbReference type="InterPro" id="IPR003594">
    <property type="entry name" value="HATPase_dom"/>
</dbReference>
<dbReference type="EC" id="2.7.13.3" evidence="2"/>
<name>A0A4U6QE75_9ACTN</name>
<organism evidence="12 13">
    <name type="scientific">Nakamurella flava</name>
    <dbReference type="NCBI Taxonomy" id="2576308"/>
    <lineage>
        <taxon>Bacteria</taxon>
        <taxon>Bacillati</taxon>
        <taxon>Actinomycetota</taxon>
        <taxon>Actinomycetes</taxon>
        <taxon>Nakamurellales</taxon>
        <taxon>Nakamurellaceae</taxon>
        <taxon>Nakamurella</taxon>
    </lineage>
</organism>
<dbReference type="GO" id="GO:0005524">
    <property type="term" value="F:ATP binding"/>
    <property type="evidence" value="ECO:0007669"/>
    <property type="project" value="UniProtKB-KW"/>
</dbReference>
<evidence type="ECO:0000256" key="6">
    <source>
        <dbReference type="ARBA" id="ARBA00022777"/>
    </source>
</evidence>
<gene>
    <name evidence="12" type="ORF">FDO65_12755</name>
</gene>
<feature type="transmembrane region" description="Helical" evidence="9">
    <location>
        <begin position="114"/>
        <end position="131"/>
    </location>
</feature>
<evidence type="ECO:0000256" key="2">
    <source>
        <dbReference type="ARBA" id="ARBA00012438"/>
    </source>
</evidence>
<dbReference type="GO" id="GO:0046983">
    <property type="term" value="F:protein dimerization activity"/>
    <property type="evidence" value="ECO:0007669"/>
    <property type="project" value="InterPro"/>
</dbReference>
<proteinExistence type="predicted"/>
<feature type="transmembrane region" description="Helical" evidence="9">
    <location>
        <begin position="21"/>
        <end position="39"/>
    </location>
</feature>
<dbReference type="Gene3D" id="3.30.565.10">
    <property type="entry name" value="Histidine kinase-like ATPase, C-terminal domain"/>
    <property type="match status" value="1"/>
</dbReference>
<evidence type="ECO:0000256" key="8">
    <source>
        <dbReference type="ARBA" id="ARBA00023012"/>
    </source>
</evidence>
<dbReference type="Pfam" id="PF02518">
    <property type="entry name" value="HATPase_c"/>
    <property type="match status" value="1"/>
</dbReference>
<dbReference type="Gene3D" id="1.20.5.1930">
    <property type="match status" value="1"/>
</dbReference>
<dbReference type="OrthoDB" id="227596at2"/>
<dbReference type="AlphaFoldDB" id="A0A4U6QE75"/>
<keyword evidence="3" id="KW-0597">Phosphoprotein</keyword>
<evidence type="ECO:0000313" key="13">
    <source>
        <dbReference type="Proteomes" id="UP000306985"/>
    </source>
</evidence>
<protein>
    <recommendedName>
        <fullName evidence="2">histidine kinase</fullName>
        <ecNumber evidence="2">2.7.13.3</ecNumber>
    </recommendedName>
</protein>
<evidence type="ECO:0000313" key="12">
    <source>
        <dbReference type="EMBL" id="TKV58433.1"/>
    </source>
</evidence>
<evidence type="ECO:0000259" key="11">
    <source>
        <dbReference type="Pfam" id="PF07730"/>
    </source>
</evidence>
<dbReference type="GO" id="GO:0016020">
    <property type="term" value="C:membrane"/>
    <property type="evidence" value="ECO:0007669"/>
    <property type="project" value="InterPro"/>
</dbReference>
<feature type="domain" description="Signal transduction histidine kinase subgroup 3 dimerisation and phosphoacceptor" evidence="11">
    <location>
        <begin position="199"/>
        <end position="263"/>
    </location>
</feature>
<dbReference type="PANTHER" id="PTHR24421">
    <property type="entry name" value="NITRATE/NITRITE SENSOR PROTEIN NARX-RELATED"/>
    <property type="match status" value="1"/>
</dbReference>
<keyword evidence="4" id="KW-0808">Transferase</keyword>
<keyword evidence="9" id="KW-1133">Transmembrane helix</keyword>
<dbReference type="InterPro" id="IPR011712">
    <property type="entry name" value="Sig_transdc_His_kin_sub3_dim/P"/>
</dbReference>
<dbReference type="RefSeq" id="WP_137450096.1">
    <property type="nucleotide sequence ID" value="NZ_SZZH01000003.1"/>
</dbReference>
<evidence type="ECO:0000259" key="10">
    <source>
        <dbReference type="Pfam" id="PF02518"/>
    </source>
</evidence>
<evidence type="ECO:0000256" key="1">
    <source>
        <dbReference type="ARBA" id="ARBA00000085"/>
    </source>
</evidence>
<keyword evidence="6" id="KW-0418">Kinase</keyword>
<accession>A0A4U6QE75</accession>
<keyword evidence="13" id="KW-1185">Reference proteome</keyword>
<keyword evidence="9" id="KW-0472">Membrane</keyword>
<evidence type="ECO:0000256" key="3">
    <source>
        <dbReference type="ARBA" id="ARBA00022553"/>
    </source>
</evidence>
<feature type="transmembrane region" description="Helical" evidence="9">
    <location>
        <begin position="76"/>
        <end position="102"/>
    </location>
</feature>
<dbReference type="InterPro" id="IPR036890">
    <property type="entry name" value="HATPase_C_sf"/>
</dbReference>
<keyword evidence="5" id="KW-0547">Nucleotide-binding</keyword>
<dbReference type="EMBL" id="SZZH01000003">
    <property type="protein sequence ID" value="TKV58433.1"/>
    <property type="molecule type" value="Genomic_DNA"/>
</dbReference>
<dbReference type="SUPFAM" id="SSF55874">
    <property type="entry name" value="ATPase domain of HSP90 chaperone/DNA topoisomerase II/histidine kinase"/>
    <property type="match status" value="1"/>
</dbReference>
<evidence type="ECO:0000256" key="5">
    <source>
        <dbReference type="ARBA" id="ARBA00022741"/>
    </source>
</evidence>
<comment type="caution">
    <text evidence="12">The sequence shown here is derived from an EMBL/GenBank/DDBJ whole genome shotgun (WGS) entry which is preliminary data.</text>
</comment>
<evidence type="ECO:0000256" key="7">
    <source>
        <dbReference type="ARBA" id="ARBA00022840"/>
    </source>
</evidence>
<keyword evidence="8" id="KW-0902">Two-component regulatory system</keyword>
<dbReference type="Pfam" id="PF07730">
    <property type="entry name" value="HisKA_3"/>
    <property type="match status" value="1"/>
</dbReference>
<dbReference type="PANTHER" id="PTHR24421:SF10">
    <property type="entry name" value="NITRATE_NITRITE SENSOR PROTEIN NARQ"/>
    <property type="match status" value="1"/>
</dbReference>
<keyword evidence="7" id="KW-0067">ATP-binding</keyword>
<evidence type="ECO:0000256" key="4">
    <source>
        <dbReference type="ARBA" id="ARBA00022679"/>
    </source>
</evidence>
<dbReference type="GO" id="GO:0000155">
    <property type="term" value="F:phosphorelay sensor kinase activity"/>
    <property type="evidence" value="ECO:0007669"/>
    <property type="project" value="InterPro"/>
</dbReference>
<dbReference type="Proteomes" id="UP000306985">
    <property type="component" value="Unassembled WGS sequence"/>
</dbReference>
<feature type="transmembrane region" description="Helical" evidence="9">
    <location>
        <begin position="143"/>
        <end position="162"/>
    </location>
</feature>
<dbReference type="CDD" id="cd16917">
    <property type="entry name" value="HATPase_UhpB-NarQ-NarX-like"/>
    <property type="match status" value="1"/>
</dbReference>
<keyword evidence="9" id="KW-0812">Transmembrane</keyword>
<sequence>MTAIGRWLRSAAAGRPGPRSVGSWTFDVVVALVWTALTLAPLFDGSDRDRLGPALVLGVCAGCVLALRCRWPVPVLLVLLVLALVSHLAGLDVSLGLLVMVASYTVVVDQGTRSGAAAITGLLLVLAAVRTQAWAGGDQLDEFLLAAAVVVAVVGFALYRAARLAGVDQLRERNTLLQQRAELQERDQEQQRRLAVDDERMRIAAGMHDVVGHHLTVMVTLAEGTLRVLPAGDPATEPVRLIADTGRDALVETRRLLGLLRTDPGPPTVSTDERVRALAESVAVAGVAVTLTGSARWDDLPPELADDLIQVTREALTNVLKHAGPGSAAVVVLERDGSGVRLTVTDDGAGTPTALAVSSHAGVVGIVRRLAPWSGRVDAGPRPGGGWSLDISCRSTPRPAA</sequence>
<evidence type="ECO:0000256" key="9">
    <source>
        <dbReference type="SAM" id="Phobius"/>
    </source>
</evidence>